<organism evidence="2">
    <name type="scientific">marine metagenome</name>
    <dbReference type="NCBI Taxonomy" id="408172"/>
    <lineage>
        <taxon>unclassified sequences</taxon>
        <taxon>metagenomes</taxon>
        <taxon>ecological metagenomes</taxon>
    </lineage>
</organism>
<dbReference type="GO" id="GO:0008410">
    <property type="term" value="F:CoA-transferase activity"/>
    <property type="evidence" value="ECO:0007669"/>
    <property type="project" value="TreeGrafter"/>
</dbReference>
<dbReference type="EMBL" id="UINC01104509">
    <property type="protein sequence ID" value="SVC67703.1"/>
    <property type="molecule type" value="Genomic_DNA"/>
</dbReference>
<keyword evidence="1" id="KW-0808">Transferase</keyword>
<gene>
    <name evidence="2" type="ORF">METZ01_LOCUS320557</name>
</gene>
<dbReference type="SUPFAM" id="SSF89796">
    <property type="entry name" value="CoA-transferase family III (CaiB/BaiF)"/>
    <property type="match status" value="1"/>
</dbReference>
<sequence length="201" mass="21291">MSGPLEGFRVLDLSQIVSGPFASLLLSDQGADVVKVEPVDGQDVTRRQNFARGGLSAFYLNGNRGKRSMSVDLTVDDGRQILLDLAATADVFIQNFRPGACDRLGLGYGDVCAVNPDVVYVSISGYGPDGPYANRPVLDPVIQGLTGMVAYQVNPDIPFPDLVRNIVSDKSTALTTAQAVTAALLARERGAGGQHVEVPML</sequence>
<evidence type="ECO:0000256" key="1">
    <source>
        <dbReference type="ARBA" id="ARBA00022679"/>
    </source>
</evidence>
<dbReference type="InterPro" id="IPR050483">
    <property type="entry name" value="CoA-transferase_III_domain"/>
</dbReference>
<accession>A0A382P2W7</accession>
<evidence type="ECO:0008006" key="3">
    <source>
        <dbReference type="Google" id="ProtNLM"/>
    </source>
</evidence>
<dbReference type="Gene3D" id="3.40.50.10540">
    <property type="entry name" value="Crotonobetainyl-coa:carnitine coa-transferase, domain 1"/>
    <property type="match status" value="1"/>
</dbReference>
<proteinExistence type="predicted"/>
<dbReference type="AlphaFoldDB" id="A0A382P2W7"/>
<dbReference type="PANTHER" id="PTHR48207">
    <property type="entry name" value="SUCCINATE--HYDROXYMETHYLGLUTARATE COA-TRANSFERASE"/>
    <property type="match status" value="1"/>
</dbReference>
<dbReference type="PANTHER" id="PTHR48207:SF4">
    <property type="entry name" value="BLL6097 PROTEIN"/>
    <property type="match status" value="1"/>
</dbReference>
<reference evidence="2" key="1">
    <citation type="submission" date="2018-05" db="EMBL/GenBank/DDBJ databases">
        <authorList>
            <person name="Lanie J.A."/>
            <person name="Ng W.-L."/>
            <person name="Kazmierczak K.M."/>
            <person name="Andrzejewski T.M."/>
            <person name="Davidsen T.M."/>
            <person name="Wayne K.J."/>
            <person name="Tettelin H."/>
            <person name="Glass J.I."/>
            <person name="Rusch D."/>
            <person name="Podicherti R."/>
            <person name="Tsui H.-C.T."/>
            <person name="Winkler M.E."/>
        </authorList>
    </citation>
    <scope>NUCLEOTIDE SEQUENCE</scope>
</reference>
<dbReference type="InterPro" id="IPR003673">
    <property type="entry name" value="CoA-Trfase_fam_III"/>
</dbReference>
<dbReference type="Pfam" id="PF02515">
    <property type="entry name" value="CoA_transf_3"/>
    <property type="match status" value="1"/>
</dbReference>
<protein>
    <recommendedName>
        <fullName evidence="3">CoA transferase</fullName>
    </recommendedName>
</protein>
<feature type="non-terminal residue" evidence="2">
    <location>
        <position position="201"/>
    </location>
</feature>
<evidence type="ECO:0000313" key="2">
    <source>
        <dbReference type="EMBL" id="SVC67703.1"/>
    </source>
</evidence>
<dbReference type="InterPro" id="IPR023606">
    <property type="entry name" value="CoA-Trfase_III_dom_1_sf"/>
</dbReference>
<name>A0A382P2W7_9ZZZZ</name>